<name>A0A0E9U527_ANGAN</name>
<dbReference type="EMBL" id="GBXM01047656">
    <property type="protein sequence ID" value="JAH60921.1"/>
    <property type="molecule type" value="Transcribed_RNA"/>
</dbReference>
<reference evidence="1" key="2">
    <citation type="journal article" date="2015" name="Fish Shellfish Immunol.">
        <title>Early steps in the European eel (Anguilla anguilla)-Vibrio vulnificus interaction in the gills: Role of the RtxA13 toxin.</title>
        <authorList>
            <person name="Callol A."/>
            <person name="Pajuelo D."/>
            <person name="Ebbesson L."/>
            <person name="Teles M."/>
            <person name="MacKenzie S."/>
            <person name="Amaro C."/>
        </authorList>
    </citation>
    <scope>NUCLEOTIDE SEQUENCE</scope>
</reference>
<accession>A0A0E9U527</accession>
<sequence>MRPGNVCGLDVQVKIRWLKSPFSSLLDYNPYKTSGILELT</sequence>
<proteinExistence type="predicted"/>
<reference evidence="1" key="1">
    <citation type="submission" date="2014-11" db="EMBL/GenBank/DDBJ databases">
        <authorList>
            <person name="Amaro Gonzalez C."/>
        </authorList>
    </citation>
    <scope>NUCLEOTIDE SEQUENCE</scope>
</reference>
<dbReference type="AlphaFoldDB" id="A0A0E9U527"/>
<organism evidence="1">
    <name type="scientific">Anguilla anguilla</name>
    <name type="common">European freshwater eel</name>
    <name type="synonym">Muraena anguilla</name>
    <dbReference type="NCBI Taxonomy" id="7936"/>
    <lineage>
        <taxon>Eukaryota</taxon>
        <taxon>Metazoa</taxon>
        <taxon>Chordata</taxon>
        <taxon>Craniata</taxon>
        <taxon>Vertebrata</taxon>
        <taxon>Euteleostomi</taxon>
        <taxon>Actinopterygii</taxon>
        <taxon>Neopterygii</taxon>
        <taxon>Teleostei</taxon>
        <taxon>Anguilliformes</taxon>
        <taxon>Anguillidae</taxon>
        <taxon>Anguilla</taxon>
    </lineage>
</organism>
<evidence type="ECO:0000313" key="1">
    <source>
        <dbReference type="EMBL" id="JAH60921.1"/>
    </source>
</evidence>
<protein>
    <submittedName>
        <fullName evidence="1">Uncharacterized protein</fullName>
    </submittedName>
</protein>